<proteinExistence type="predicted"/>
<name>A0A1M6KPG7_9FIRM</name>
<reference evidence="2 3" key="1">
    <citation type="submission" date="2016-11" db="EMBL/GenBank/DDBJ databases">
        <authorList>
            <person name="Jaros S."/>
            <person name="Januszkiewicz K."/>
            <person name="Wedrychowicz H."/>
        </authorList>
    </citation>
    <scope>NUCLEOTIDE SEQUENCE [LARGE SCALE GENOMIC DNA]</scope>
    <source>
        <strain evidence="2 3">DSM 15970</strain>
    </source>
</reference>
<keyword evidence="1" id="KW-0472">Membrane</keyword>
<evidence type="ECO:0000313" key="3">
    <source>
        <dbReference type="Proteomes" id="UP000184342"/>
    </source>
</evidence>
<dbReference type="RefSeq" id="WP_073994492.1">
    <property type="nucleotide sequence ID" value="NZ_FQYT01000028.1"/>
</dbReference>
<sequence length="150" mass="17122">MKAILALLLFCFLITFGGAWFGIPLFNLIFSGNIQEQGLCTLYWGIILLAGLMVLCTNLVLKEFKKPQSDVSLSCIQEGYSLIRVRLLDDWDLKTVYYYIKQGEQVDVGLVCKAEYEGEQQRVEVIEINVDPQEVLRDLYAGRTFVEQGR</sequence>
<dbReference type="EMBL" id="FQYT01000028">
    <property type="protein sequence ID" value="SHJ60888.1"/>
    <property type="molecule type" value="Genomic_DNA"/>
</dbReference>
<organism evidence="2 3">
    <name type="scientific">Parasporobacterium paucivorans DSM 15970</name>
    <dbReference type="NCBI Taxonomy" id="1122934"/>
    <lineage>
        <taxon>Bacteria</taxon>
        <taxon>Bacillati</taxon>
        <taxon>Bacillota</taxon>
        <taxon>Clostridia</taxon>
        <taxon>Lachnospirales</taxon>
        <taxon>Lachnospiraceae</taxon>
        <taxon>Parasporobacterium</taxon>
    </lineage>
</organism>
<feature type="transmembrane region" description="Helical" evidence="1">
    <location>
        <begin position="43"/>
        <end position="61"/>
    </location>
</feature>
<evidence type="ECO:0000256" key="1">
    <source>
        <dbReference type="SAM" id="Phobius"/>
    </source>
</evidence>
<protein>
    <submittedName>
        <fullName evidence="2">Uncharacterized protein</fullName>
    </submittedName>
</protein>
<dbReference type="Proteomes" id="UP000184342">
    <property type="component" value="Unassembled WGS sequence"/>
</dbReference>
<gene>
    <name evidence="2" type="ORF">SAMN02745691_02242</name>
</gene>
<keyword evidence="1" id="KW-0812">Transmembrane</keyword>
<accession>A0A1M6KPG7</accession>
<dbReference type="AlphaFoldDB" id="A0A1M6KPG7"/>
<dbReference type="OrthoDB" id="1799008at2"/>
<evidence type="ECO:0000313" key="2">
    <source>
        <dbReference type="EMBL" id="SHJ60888.1"/>
    </source>
</evidence>
<keyword evidence="1" id="KW-1133">Transmembrane helix</keyword>
<keyword evidence="3" id="KW-1185">Reference proteome</keyword>
<dbReference type="STRING" id="1122934.SAMN02745691_02242"/>